<gene>
    <name evidence="2" type="ORF">CEN92_59</name>
</gene>
<dbReference type="EMBL" id="VMGH01000007">
    <property type="protein sequence ID" value="TSC92216.1"/>
    <property type="molecule type" value="Genomic_DNA"/>
</dbReference>
<organism evidence="2 3">
    <name type="scientific">Candidatus Berkelbacteria bacterium Licking1014_96</name>
    <dbReference type="NCBI Taxonomy" id="2017149"/>
    <lineage>
        <taxon>Bacteria</taxon>
        <taxon>Candidatus Berkelbacteria</taxon>
    </lineage>
</organism>
<comment type="caution">
    <text evidence="2">The sequence shown here is derived from an EMBL/GenBank/DDBJ whole genome shotgun (WGS) entry which is preliminary data.</text>
</comment>
<reference evidence="2 3" key="1">
    <citation type="submission" date="2017-07" db="EMBL/GenBank/DDBJ databases">
        <title>Mechanisms for carbon and nitrogen cycling indicate functional differentiation within the Candidate Phyla Radiation.</title>
        <authorList>
            <person name="Danczak R.E."/>
            <person name="Johnston M.D."/>
            <person name="Kenah C."/>
            <person name="Slattery M."/>
            <person name="Wrighton K.C."/>
            <person name="Wilkins M.J."/>
        </authorList>
    </citation>
    <scope>NUCLEOTIDE SEQUENCE [LARGE SCALE GENOMIC DNA]</scope>
    <source>
        <strain evidence="2">Licking1014_96</strain>
    </source>
</reference>
<accession>A0A554LH73</accession>
<evidence type="ECO:0000313" key="3">
    <source>
        <dbReference type="Proteomes" id="UP000318296"/>
    </source>
</evidence>
<evidence type="ECO:0000256" key="1">
    <source>
        <dbReference type="SAM" id="MobiDB-lite"/>
    </source>
</evidence>
<feature type="region of interest" description="Disordered" evidence="1">
    <location>
        <begin position="27"/>
        <end position="53"/>
    </location>
</feature>
<sequence>MKGNGPIGEVMTLWELVELAKQIAERSERPEILTRSPGEWTKPNHRITPREGHFRREVGIPL</sequence>
<dbReference type="AlphaFoldDB" id="A0A554LH73"/>
<proteinExistence type="predicted"/>
<evidence type="ECO:0000313" key="2">
    <source>
        <dbReference type="EMBL" id="TSC92216.1"/>
    </source>
</evidence>
<protein>
    <submittedName>
        <fullName evidence="2">Uncharacterized protein</fullName>
    </submittedName>
</protein>
<dbReference type="Proteomes" id="UP000318296">
    <property type="component" value="Unassembled WGS sequence"/>
</dbReference>
<name>A0A554LH73_9BACT</name>